<dbReference type="InterPro" id="IPR036259">
    <property type="entry name" value="MFS_trans_sf"/>
</dbReference>
<dbReference type="GO" id="GO:0005886">
    <property type="term" value="C:plasma membrane"/>
    <property type="evidence" value="ECO:0007669"/>
    <property type="project" value="UniProtKB-SubCell"/>
</dbReference>
<feature type="transmembrane region" description="Helical" evidence="7">
    <location>
        <begin position="283"/>
        <end position="299"/>
    </location>
</feature>
<dbReference type="SUPFAM" id="SSF103473">
    <property type="entry name" value="MFS general substrate transporter"/>
    <property type="match status" value="1"/>
</dbReference>
<keyword evidence="6 7" id="KW-0472">Membrane</keyword>
<evidence type="ECO:0000259" key="8">
    <source>
        <dbReference type="PROSITE" id="PS50850"/>
    </source>
</evidence>
<feature type="transmembrane region" description="Helical" evidence="7">
    <location>
        <begin position="305"/>
        <end position="321"/>
    </location>
</feature>
<feature type="transmembrane region" description="Helical" evidence="7">
    <location>
        <begin position="342"/>
        <end position="363"/>
    </location>
</feature>
<dbReference type="Pfam" id="PF07690">
    <property type="entry name" value="MFS_1"/>
    <property type="match status" value="1"/>
</dbReference>
<feature type="transmembrane region" description="Helical" evidence="7">
    <location>
        <begin position="74"/>
        <end position="97"/>
    </location>
</feature>
<dbReference type="AlphaFoldDB" id="A0A839HCQ0"/>
<dbReference type="Proteomes" id="UP000547628">
    <property type="component" value="Unassembled WGS sequence"/>
</dbReference>
<evidence type="ECO:0000256" key="2">
    <source>
        <dbReference type="ARBA" id="ARBA00007520"/>
    </source>
</evidence>
<dbReference type="Gene3D" id="1.20.1250.20">
    <property type="entry name" value="MFS general substrate transporter like domains"/>
    <property type="match status" value="1"/>
</dbReference>
<dbReference type="PANTHER" id="PTHR23504">
    <property type="entry name" value="MAJOR FACILITATOR SUPERFAMILY DOMAIN-CONTAINING PROTEIN 10"/>
    <property type="match status" value="1"/>
</dbReference>
<dbReference type="PROSITE" id="PS00216">
    <property type="entry name" value="SUGAR_TRANSPORT_1"/>
    <property type="match status" value="1"/>
</dbReference>
<gene>
    <name evidence="9" type="ORF">H5S41_08435</name>
</gene>
<evidence type="ECO:0000313" key="9">
    <source>
        <dbReference type="EMBL" id="MBB1123982.1"/>
    </source>
</evidence>
<protein>
    <submittedName>
        <fullName evidence="9">MFS transporter</fullName>
    </submittedName>
</protein>
<feature type="transmembrane region" description="Helical" evidence="7">
    <location>
        <begin position="369"/>
        <end position="389"/>
    </location>
</feature>
<dbReference type="PRINTS" id="PR01035">
    <property type="entry name" value="TCRTETA"/>
</dbReference>
<dbReference type="CDD" id="cd17325">
    <property type="entry name" value="MFS_MdtG_SLC18_like"/>
    <property type="match status" value="1"/>
</dbReference>
<accession>A0A839HCQ0</accession>
<evidence type="ECO:0000313" key="10">
    <source>
        <dbReference type="Proteomes" id="UP000547628"/>
    </source>
</evidence>
<evidence type="ECO:0000256" key="6">
    <source>
        <dbReference type="ARBA" id="ARBA00023136"/>
    </source>
</evidence>
<organism evidence="9 10">
    <name type="scientific">Limosilactobacillus albertensis</name>
    <dbReference type="NCBI Taxonomy" id="2759752"/>
    <lineage>
        <taxon>Bacteria</taxon>
        <taxon>Bacillati</taxon>
        <taxon>Bacillota</taxon>
        <taxon>Bacilli</taxon>
        <taxon>Lactobacillales</taxon>
        <taxon>Lactobacillaceae</taxon>
        <taxon>Limosilactobacillus</taxon>
    </lineage>
</organism>
<evidence type="ECO:0000256" key="5">
    <source>
        <dbReference type="ARBA" id="ARBA00022989"/>
    </source>
</evidence>
<feature type="transmembrane region" description="Helical" evidence="7">
    <location>
        <begin position="103"/>
        <end position="121"/>
    </location>
</feature>
<dbReference type="InterPro" id="IPR011701">
    <property type="entry name" value="MFS"/>
</dbReference>
<keyword evidence="3" id="KW-0813">Transport</keyword>
<comment type="caution">
    <text evidence="9">The sequence shown here is derived from an EMBL/GenBank/DDBJ whole genome shotgun (WGS) entry which is preliminary data.</text>
</comment>
<evidence type="ECO:0000256" key="4">
    <source>
        <dbReference type="ARBA" id="ARBA00022692"/>
    </source>
</evidence>
<dbReference type="PANTHER" id="PTHR23504:SF115">
    <property type="entry name" value="MULTIDRUG RESISTANCE PROTEIN 2"/>
    <property type="match status" value="1"/>
</dbReference>
<feature type="transmembrane region" description="Helical" evidence="7">
    <location>
        <begin position="7"/>
        <end position="27"/>
    </location>
</feature>
<evidence type="ECO:0000256" key="1">
    <source>
        <dbReference type="ARBA" id="ARBA00004651"/>
    </source>
</evidence>
<feature type="transmembrane region" description="Helical" evidence="7">
    <location>
        <begin position="39"/>
        <end position="62"/>
    </location>
</feature>
<dbReference type="EMBL" id="JACIVD010000067">
    <property type="protein sequence ID" value="MBB1123982.1"/>
    <property type="molecule type" value="Genomic_DNA"/>
</dbReference>
<dbReference type="GO" id="GO:0022857">
    <property type="term" value="F:transmembrane transporter activity"/>
    <property type="evidence" value="ECO:0007669"/>
    <property type="project" value="InterPro"/>
</dbReference>
<reference evidence="9 10" key="1">
    <citation type="submission" date="2020-07" db="EMBL/GenBank/DDBJ databases">
        <title>Description of Limosilactobacillus balticus sp. nov., Limosilactobacillus agrestis sp. nov., Limosilactobacillus albertensis sp. nov., Limosilactobacillus rudii sp. nov., Limosilactobacillus fastidiosus sp. nov., five novel Limosilactobacillus species isolated from the vertebrate gastrointestinal tract, and proposal of 6 subspecies of Limosilactobacillus reuteri adapted to the gastrointestinal tract of specific vertebrate hosts.</title>
        <authorList>
            <person name="Li F."/>
            <person name="Cheng C."/>
            <person name="Zheng J."/>
            <person name="Quevedo R.M."/>
            <person name="Li J."/>
            <person name="Roos S."/>
            <person name="Gaenzle M.G."/>
            <person name="Walter J."/>
        </authorList>
    </citation>
    <scope>NUCLEOTIDE SEQUENCE [LARGE SCALE GENOMIC DNA]</scope>
    <source>
        <strain evidence="9 10">Lr3000</strain>
    </source>
</reference>
<sequence length="398" mass="44635">MTKEVKRIIVVILFCEFLICLGMSLIFPVEPFIKNEYHFTAFDMGVMSSLFAFVQFIASPIVGRISDKLGRKPMLVWGLLIFAIAEFVFALAQHLWVFDLSRAVDGLSAAMFVPTSMALAADITSEKDRAKVIGWLSAAFSGGLILGPGLGGMLAHVNYKFPFWIAGILGLISTVVAWRFLPRDEDILIKSETKNPENELLSSGWSQIKQIMTPMLITLFGMIFVAAFGLAGFESIYSLYVNEVHNFDLSAIALVLTLNGIISLILQVFFFDRLVRWLGEVRLMRYSFFLSVIGTILVIYDHSHWHIIVATLFVFEAFDLLRPTITTLLTKMSTANQGLLNGINMSLTSVGNIIGPLISGYLLDVNYQYPYWFVTAFLIISWVITFVLGRERKSMVNN</sequence>
<dbReference type="RefSeq" id="WP_182602966.1">
    <property type="nucleotide sequence ID" value="NZ_JACIVD010000067.1"/>
</dbReference>
<dbReference type="InterPro" id="IPR001958">
    <property type="entry name" value="Tet-R_TetA/multi-R_MdtG-like"/>
</dbReference>
<dbReference type="InterPro" id="IPR005829">
    <property type="entry name" value="Sugar_transporter_CS"/>
</dbReference>
<feature type="transmembrane region" description="Helical" evidence="7">
    <location>
        <begin position="133"/>
        <end position="155"/>
    </location>
</feature>
<feature type="transmembrane region" description="Helical" evidence="7">
    <location>
        <begin position="216"/>
        <end position="237"/>
    </location>
</feature>
<proteinExistence type="inferred from homology"/>
<feature type="transmembrane region" description="Helical" evidence="7">
    <location>
        <begin position="161"/>
        <end position="181"/>
    </location>
</feature>
<keyword evidence="5 7" id="KW-1133">Transmembrane helix</keyword>
<comment type="similarity">
    <text evidence="2">Belongs to the major facilitator superfamily. TCR/Tet family.</text>
</comment>
<dbReference type="InterPro" id="IPR020846">
    <property type="entry name" value="MFS_dom"/>
</dbReference>
<keyword evidence="4 7" id="KW-0812">Transmembrane</keyword>
<name>A0A839HCQ0_9LACO</name>
<feature type="domain" description="Major facilitator superfamily (MFS) profile" evidence="8">
    <location>
        <begin position="8"/>
        <end position="393"/>
    </location>
</feature>
<evidence type="ECO:0000256" key="3">
    <source>
        <dbReference type="ARBA" id="ARBA00022448"/>
    </source>
</evidence>
<feature type="transmembrane region" description="Helical" evidence="7">
    <location>
        <begin position="249"/>
        <end position="271"/>
    </location>
</feature>
<dbReference type="PROSITE" id="PS50850">
    <property type="entry name" value="MFS"/>
    <property type="match status" value="1"/>
</dbReference>
<evidence type="ECO:0000256" key="7">
    <source>
        <dbReference type="SAM" id="Phobius"/>
    </source>
</evidence>
<comment type="subcellular location">
    <subcellularLocation>
        <location evidence="1">Cell membrane</location>
        <topology evidence="1">Multi-pass membrane protein</topology>
    </subcellularLocation>
</comment>